<accession>A0A4Q7L473</accession>
<dbReference type="SFLD" id="SFLDG01067">
    <property type="entry name" value="SPASM/twitch_domain_containing"/>
    <property type="match status" value="1"/>
</dbReference>
<dbReference type="SUPFAM" id="SSF102114">
    <property type="entry name" value="Radical SAM enzymes"/>
    <property type="match status" value="1"/>
</dbReference>
<dbReference type="RefSeq" id="WP_130342106.1">
    <property type="nucleotide sequence ID" value="NZ_SGWQ01000001.1"/>
</dbReference>
<evidence type="ECO:0000313" key="7">
    <source>
        <dbReference type="Proteomes" id="UP000294257"/>
    </source>
</evidence>
<dbReference type="InterPro" id="IPR050377">
    <property type="entry name" value="Radical_SAM_PqqE_MftC-like"/>
</dbReference>
<dbReference type="CDD" id="cd01335">
    <property type="entry name" value="Radical_SAM"/>
    <property type="match status" value="1"/>
</dbReference>
<reference evidence="6 7" key="1">
    <citation type="submission" date="2019-02" db="EMBL/GenBank/DDBJ databases">
        <title>Genomic Encyclopedia of Type Strains, Phase IV (KMG-IV): sequencing the most valuable type-strain genomes for metagenomic binning, comparative biology and taxonomic classification.</title>
        <authorList>
            <person name="Goeker M."/>
        </authorList>
    </citation>
    <scope>NUCLEOTIDE SEQUENCE [LARGE SCALE GENOMIC DNA]</scope>
    <source>
        <strain evidence="6 7">DSM 101727</strain>
    </source>
</reference>
<dbReference type="OrthoDB" id="9782387at2"/>
<dbReference type="AlphaFoldDB" id="A0A4Q7L473"/>
<dbReference type="SMART" id="SM00729">
    <property type="entry name" value="Elp3"/>
    <property type="match status" value="1"/>
</dbReference>
<keyword evidence="1" id="KW-0949">S-adenosyl-L-methionine</keyword>
<sequence>MLTDVVRFDDDRQIFTTDDITTDELVSRMEIPLSLTFQLTRNCNFKCVYCSEPPGIRSRSLEELLEMVDKLSGMRRIIFSGGEPMAYKHFWKVVEHAQGKFERIVLSTNASFITRDAAARLKDLVHYIDITVDGPRRQHNEIRGQYDKVIRGLSRIAEEDIPLSVICVYMSGNKNVINYIAHTGDIFGAKKVKILTTIPKGMSKNLFEDFTTGEELDHLYDYLQQEKRRNGWTPRITIADWMKIGPGHAILIEPDGRAIASPVWSEPDCLEPFGNLYDSTAGDLWNSFPYKANHMNKYLERTMMVVD</sequence>
<dbReference type="GO" id="GO:0046872">
    <property type="term" value="F:metal ion binding"/>
    <property type="evidence" value="ECO:0007669"/>
    <property type="project" value="UniProtKB-KW"/>
</dbReference>
<keyword evidence="3" id="KW-0408">Iron</keyword>
<keyword evidence="7" id="KW-1185">Reference proteome</keyword>
<evidence type="ECO:0000313" key="6">
    <source>
        <dbReference type="EMBL" id="RZS44418.1"/>
    </source>
</evidence>
<name>A0A4Q7L473_9PSEU</name>
<comment type="caution">
    <text evidence="6">The sequence shown here is derived from an EMBL/GenBank/DDBJ whole genome shotgun (WGS) entry which is preliminary data.</text>
</comment>
<evidence type="ECO:0000256" key="3">
    <source>
        <dbReference type="ARBA" id="ARBA00023004"/>
    </source>
</evidence>
<dbReference type="PANTHER" id="PTHR11228:SF7">
    <property type="entry name" value="PQQA PEPTIDE CYCLASE"/>
    <property type="match status" value="1"/>
</dbReference>
<evidence type="ECO:0000259" key="5">
    <source>
        <dbReference type="PROSITE" id="PS51918"/>
    </source>
</evidence>
<dbReference type="InterPro" id="IPR006638">
    <property type="entry name" value="Elp3/MiaA/NifB-like_rSAM"/>
</dbReference>
<feature type="domain" description="Radical SAM core" evidence="5">
    <location>
        <begin position="27"/>
        <end position="234"/>
    </location>
</feature>
<dbReference type="GO" id="GO:0003824">
    <property type="term" value="F:catalytic activity"/>
    <property type="evidence" value="ECO:0007669"/>
    <property type="project" value="InterPro"/>
</dbReference>
<dbReference type="Pfam" id="PF04055">
    <property type="entry name" value="Radical_SAM"/>
    <property type="match status" value="1"/>
</dbReference>
<organism evidence="6 7">
    <name type="scientific">Herbihabitans rhizosphaerae</name>
    <dbReference type="NCBI Taxonomy" id="1872711"/>
    <lineage>
        <taxon>Bacteria</taxon>
        <taxon>Bacillati</taxon>
        <taxon>Actinomycetota</taxon>
        <taxon>Actinomycetes</taxon>
        <taxon>Pseudonocardiales</taxon>
        <taxon>Pseudonocardiaceae</taxon>
        <taxon>Herbihabitans</taxon>
    </lineage>
</organism>
<dbReference type="PROSITE" id="PS51918">
    <property type="entry name" value="RADICAL_SAM"/>
    <property type="match status" value="1"/>
</dbReference>
<gene>
    <name evidence="6" type="ORF">EV193_101294</name>
</gene>
<dbReference type="PANTHER" id="PTHR11228">
    <property type="entry name" value="RADICAL SAM DOMAIN PROTEIN"/>
    <property type="match status" value="1"/>
</dbReference>
<evidence type="ECO:0000256" key="4">
    <source>
        <dbReference type="ARBA" id="ARBA00023014"/>
    </source>
</evidence>
<dbReference type="InterPro" id="IPR013785">
    <property type="entry name" value="Aldolase_TIM"/>
</dbReference>
<evidence type="ECO:0000256" key="1">
    <source>
        <dbReference type="ARBA" id="ARBA00022691"/>
    </source>
</evidence>
<dbReference type="EMBL" id="SGWQ01000001">
    <property type="protein sequence ID" value="RZS44418.1"/>
    <property type="molecule type" value="Genomic_DNA"/>
</dbReference>
<dbReference type="Proteomes" id="UP000294257">
    <property type="component" value="Unassembled WGS sequence"/>
</dbReference>
<dbReference type="SFLD" id="SFLDS00029">
    <property type="entry name" value="Radical_SAM"/>
    <property type="match status" value="1"/>
</dbReference>
<dbReference type="Gene3D" id="3.20.20.70">
    <property type="entry name" value="Aldolase class I"/>
    <property type="match status" value="1"/>
</dbReference>
<keyword evidence="2" id="KW-0479">Metal-binding</keyword>
<dbReference type="InterPro" id="IPR007197">
    <property type="entry name" value="rSAM"/>
</dbReference>
<dbReference type="InterPro" id="IPR058240">
    <property type="entry name" value="rSAM_sf"/>
</dbReference>
<dbReference type="GO" id="GO:0051536">
    <property type="term" value="F:iron-sulfur cluster binding"/>
    <property type="evidence" value="ECO:0007669"/>
    <property type="project" value="UniProtKB-KW"/>
</dbReference>
<keyword evidence="4" id="KW-0411">Iron-sulfur</keyword>
<proteinExistence type="predicted"/>
<protein>
    <submittedName>
        <fullName evidence="6">MoaA/NifB/PqqE/SkfB family radical SAM enzyme</fullName>
    </submittedName>
</protein>
<evidence type="ECO:0000256" key="2">
    <source>
        <dbReference type="ARBA" id="ARBA00022723"/>
    </source>
</evidence>